<dbReference type="PANTHER" id="PTHR23266">
    <property type="entry name" value="IMMUNOGLOBULIN HEAVY CHAIN"/>
    <property type="match status" value="1"/>
</dbReference>
<dbReference type="AlphaFoldDB" id="A0A7J7EKX2"/>
<dbReference type="Pfam" id="PF07686">
    <property type="entry name" value="V-set"/>
    <property type="match status" value="1"/>
</dbReference>
<keyword evidence="7" id="KW-1185">Reference proteome</keyword>
<dbReference type="SMART" id="SM00406">
    <property type="entry name" value="IGv"/>
    <property type="match status" value="1"/>
</dbReference>
<evidence type="ECO:0000313" key="6">
    <source>
        <dbReference type="EMBL" id="KAF5916440.1"/>
    </source>
</evidence>
<gene>
    <name evidence="6" type="ORF">HPG69_006844</name>
</gene>
<organism evidence="6 7">
    <name type="scientific">Diceros bicornis minor</name>
    <name type="common">South-central black rhinoceros</name>
    <dbReference type="NCBI Taxonomy" id="77932"/>
    <lineage>
        <taxon>Eukaryota</taxon>
        <taxon>Metazoa</taxon>
        <taxon>Chordata</taxon>
        <taxon>Craniata</taxon>
        <taxon>Vertebrata</taxon>
        <taxon>Euteleostomi</taxon>
        <taxon>Mammalia</taxon>
        <taxon>Eutheria</taxon>
        <taxon>Laurasiatheria</taxon>
        <taxon>Perissodactyla</taxon>
        <taxon>Rhinocerotidae</taxon>
        <taxon>Diceros</taxon>
    </lineage>
</organism>
<keyword evidence="2" id="KW-1064">Adaptive immunity</keyword>
<keyword evidence="1" id="KW-0391">Immunity</keyword>
<dbReference type="GO" id="GO:0019814">
    <property type="term" value="C:immunoglobulin complex"/>
    <property type="evidence" value="ECO:0007669"/>
    <property type="project" value="UniProtKB-KW"/>
</dbReference>
<dbReference type="GO" id="GO:0005576">
    <property type="term" value="C:extracellular region"/>
    <property type="evidence" value="ECO:0007669"/>
    <property type="project" value="UniProtKB-ARBA"/>
</dbReference>
<evidence type="ECO:0000256" key="3">
    <source>
        <dbReference type="ARBA" id="ARBA00043265"/>
    </source>
</evidence>
<name>A0A7J7EKX2_DICBM</name>
<proteinExistence type="predicted"/>
<comment type="caution">
    <text evidence="6">The sequence shown here is derived from an EMBL/GenBank/DDBJ whole genome shotgun (WGS) entry which is preliminary data.</text>
</comment>
<dbReference type="Proteomes" id="UP000551758">
    <property type="component" value="Unassembled WGS sequence"/>
</dbReference>
<feature type="domain" description="Ig-like" evidence="5">
    <location>
        <begin position="14"/>
        <end position="116"/>
    </location>
</feature>
<keyword evidence="3" id="KW-1280">Immunoglobulin</keyword>
<dbReference type="GO" id="GO:0002250">
    <property type="term" value="P:adaptive immune response"/>
    <property type="evidence" value="ECO:0007669"/>
    <property type="project" value="UniProtKB-KW"/>
</dbReference>
<evidence type="ECO:0000256" key="1">
    <source>
        <dbReference type="ARBA" id="ARBA00022859"/>
    </source>
</evidence>
<dbReference type="InterPro" id="IPR050199">
    <property type="entry name" value="IgHV"/>
</dbReference>
<evidence type="ECO:0000256" key="4">
    <source>
        <dbReference type="SAM" id="SignalP"/>
    </source>
</evidence>
<evidence type="ECO:0000256" key="2">
    <source>
        <dbReference type="ARBA" id="ARBA00023130"/>
    </source>
</evidence>
<dbReference type="SMART" id="SM00409">
    <property type="entry name" value="IG"/>
    <property type="match status" value="1"/>
</dbReference>
<dbReference type="FunFam" id="2.60.40.10:FF:002426">
    <property type="entry name" value="Immunoglobulin heavy variable V15-2"/>
    <property type="match status" value="1"/>
</dbReference>
<accession>A0A7J7EKX2</accession>
<feature type="chain" id="PRO_5029638447" description="Ig-like domain-containing protein" evidence="4">
    <location>
        <begin position="20"/>
        <end position="137"/>
    </location>
</feature>
<dbReference type="PROSITE" id="PS50835">
    <property type="entry name" value="IG_LIKE"/>
    <property type="match status" value="1"/>
</dbReference>
<dbReference type="InterPro" id="IPR036179">
    <property type="entry name" value="Ig-like_dom_sf"/>
</dbReference>
<dbReference type="InterPro" id="IPR013106">
    <property type="entry name" value="Ig_V-set"/>
</dbReference>
<sequence>MRLLGLLLCLVTAPQGALSQAELQESGPALVKMSQNFSLTCTVSGSSITTSDYYYDWIRENPGKELEWIGHISYSGSTTYNPSLKSRISISRDTSKNQFFLQLSSATTEDTGLYYCARDTVRGSQCEPRYKPPSRRG</sequence>
<feature type="signal peptide" evidence="4">
    <location>
        <begin position="1"/>
        <end position="19"/>
    </location>
</feature>
<dbReference type="EMBL" id="JACDTQ010002713">
    <property type="protein sequence ID" value="KAF5916440.1"/>
    <property type="molecule type" value="Genomic_DNA"/>
</dbReference>
<keyword evidence="4" id="KW-0732">Signal</keyword>
<dbReference type="InterPro" id="IPR007110">
    <property type="entry name" value="Ig-like_dom"/>
</dbReference>
<dbReference type="InterPro" id="IPR013783">
    <property type="entry name" value="Ig-like_fold"/>
</dbReference>
<dbReference type="SUPFAM" id="SSF48726">
    <property type="entry name" value="Immunoglobulin"/>
    <property type="match status" value="1"/>
</dbReference>
<evidence type="ECO:0000313" key="7">
    <source>
        <dbReference type="Proteomes" id="UP000551758"/>
    </source>
</evidence>
<protein>
    <recommendedName>
        <fullName evidence="5">Ig-like domain-containing protein</fullName>
    </recommendedName>
</protein>
<dbReference type="InterPro" id="IPR003599">
    <property type="entry name" value="Ig_sub"/>
</dbReference>
<dbReference type="Gene3D" id="2.60.40.10">
    <property type="entry name" value="Immunoglobulins"/>
    <property type="match status" value="1"/>
</dbReference>
<evidence type="ECO:0000259" key="5">
    <source>
        <dbReference type="PROSITE" id="PS50835"/>
    </source>
</evidence>
<reference evidence="6 7" key="1">
    <citation type="journal article" date="2020" name="Mol. Biol. Evol.">
        <title>Interspecific Gene Flow and the Evolution of Specialization in Black and White Rhinoceros.</title>
        <authorList>
            <person name="Moodley Y."/>
            <person name="Westbury M.V."/>
            <person name="Russo I.M."/>
            <person name="Gopalakrishnan S."/>
            <person name="Rakotoarivelo A."/>
            <person name="Olsen R.A."/>
            <person name="Prost S."/>
            <person name="Tunstall T."/>
            <person name="Ryder O.A."/>
            <person name="Dalen L."/>
            <person name="Bruford M.W."/>
        </authorList>
    </citation>
    <scope>NUCLEOTIDE SEQUENCE [LARGE SCALE GENOMIC DNA]</scope>
    <source>
        <strain evidence="6">SBR-YM</strain>
        <tissue evidence="6">Skin</tissue>
    </source>
</reference>